<evidence type="ECO:0000313" key="3">
    <source>
        <dbReference type="Proteomes" id="UP000099188"/>
    </source>
</evidence>
<dbReference type="KEGG" id="vg:11468241"/>
<dbReference type="Proteomes" id="UP000099188">
    <property type="component" value="Segment"/>
</dbReference>
<accession>G9VYW8</accession>
<proteinExistence type="predicted"/>
<keyword evidence="3" id="KW-1185">Reference proteome</keyword>
<dbReference type="RefSeq" id="YP_004940337.1">
    <property type="nucleotide sequence ID" value="NC_003521.1"/>
</dbReference>
<sequence>MSFGFPERIEAAIRRRRPHCKRVRTGHPTNMMHFVVRQLMMYPRLIPFPLPFYTPRLEVRR</sequence>
<reference evidence="2" key="2">
    <citation type="submission" date="2021-05" db="EMBL/GenBank/DDBJ databases">
        <title>Cloning and multi-omic analysis of chimpanzee cytomegalovirus: a resource for comparative functional genomics.</title>
        <authorList>
            <person name="Phan Q.V."/>
        </authorList>
    </citation>
    <scope>NUCLEOTIDE SEQUENCE</scope>
    <source>
        <strain evidence="2">Heberling</strain>
    </source>
</reference>
<evidence type="ECO:0000313" key="2">
    <source>
        <dbReference type="EMBL" id="QXV67929.1"/>
    </source>
</evidence>
<dbReference type="EMBL" id="AF480884">
    <property type="protein sequence ID" value="AEV81013.1"/>
    <property type="molecule type" value="Genomic_DNA"/>
</dbReference>
<reference evidence="1 3" key="1">
    <citation type="journal article" date="2003" name="J. Gen. Virol.">
        <title>The human cytomegalovirus genome revisited: comparison with the chimpanzee cytomegalovirus genome.</title>
        <authorList>
            <person name="Davison A.J."/>
            <person name="Dolan A."/>
            <person name="Akter P."/>
            <person name="Addison C."/>
            <person name="Dargan D.J."/>
            <person name="Alcendor D.J."/>
            <person name="McGeoch D.J."/>
            <person name="Hayward G.S."/>
        </authorList>
    </citation>
    <scope>NUCLEOTIDE SEQUENCE [LARGE SCALE GENOMIC DNA]</scope>
    <source>
        <strain evidence="1">Heberling</strain>
    </source>
</reference>
<dbReference type="EMBL" id="MZ151943">
    <property type="protein sequence ID" value="QXV67929.1"/>
    <property type="molecule type" value="Genomic_DNA"/>
</dbReference>
<evidence type="ECO:0000313" key="1">
    <source>
        <dbReference type="EMBL" id="AEV81013.1"/>
    </source>
</evidence>
<name>G9VYW8_9BETA</name>
<organism evidence="1 3">
    <name type="scientific">Panine betaherpesvirus 2</name>
    <name type="common">Chimpanzee cytomegalovirus</name>
    <dbReference type="NCBI Taxonomy" id="188763"/>
    <lineage>
        <taxon>Viruses</taxon>
        <taxon>Duplodnaviria</taxon>
        <taxon>Heunggongvirae</taxon>
        <taxon>Peploviricota</taxon>
        <taxon>Herviviricetes</taxon>
        <taxon>Herpesvirales</taxon>
        <taxon>Orthoherpesviridae</taxon>
        <taxon>Betaherpesvirinae</taxon>
        <taxon>Cytomegalovirus</taxon>
        <taxon>Cytomegalovirus paninebeta2</taxon>
    </lineage>
</organism>
<dbReference type="GeneID" id="11468241"/>
<protein>
    <submittedName>
        <fullName evidence="1">Protein US33A</fullName>
    </submittedName>
</protein>
<gene>
    <name evidence="1" type="primary">US33A</name>
    <name evidence="1" type="ORF">CCMVgr005</name>
</gene>
<dbReference type="OrthoDB" id="41401at10239"/>